<reference evidence="2" key="1">
    <citation type="submission" date="2019-04" db="EMBL/GenBank/DDBJ databases">
        <title>Nocardioides xinjiangensis sp. nov.</title>
        <authorList>
            <person name="Liu S."/>
        </authorList>
    </citation>
    <scope>NUCLEOTIDE SEQUENCE [LARGE SCALE GENOMIC DNA]</scope>
    <source>
        <strain evidence="2">18</strain>
    </source>
</reference>
<keyword evidence="2" id="KW-1185">Reference proteome</keyword>
<accession>A0A4S8QF39</accession>
<sequence length="244" mass="27768">MNASFEGDEATGRYVNPRRLPLLKSSPATIRSIADGTQTAMLVSHLAIPWHRRVEPGLRIEVWSTQRTKSVKWWHWTVVEVTAACVHKRGRDIRTCPAAHRPGAIEVNRTGWKQILDHAVLAGERKPLPPGRWTDKVEGGWTFAEVLLLNAGRDRMEPPHQYRNGVERELAEANRRYELLDLTARETGQKRTRDHEELRFRAKSAAYQRKLGHVLEAGGDAGTLAVSEDEIDAELPRIERRARK</sequence>
<comment type="caution">
    <text evidence="1">The sequence shown here is derived from an EMBL/GenBank/DDBJ whole genome shotgun (WGS) entry which is preliminary data.</text>
</comment>
<dbReference type="AlphaFoldDB" id="A0A4S8QF39"/>
<proteinExistence type="predicted"/>
<dbReference type="EMBL" id="STGY01000009">
    <property type="protein sequence ID" value="THV43028.1"/>
    <property type="molecule type" value="Genomic_DNA"/>
</dbReference>
<name>A0A4S8QF39_9ACTN</name>
<evidence type="ECO:0000313" key="1">
    <source>
        <dbReference type="EMBL" id="THV43028.1"/>
    </source>
</evidence>
<reference evidence="1 2" key="2">
    <citation type="submission" date="2019-05" db="EMBL/GenBank/DDBJ databases">
        <title>Glycomyces buryatensis sp. nov.</title>
        <authorList>
            <person name="Nikitina E."/>
        </authorList>
    </citation>
    <scope>NUCLEOTIDE SEQUENCE [LARGE SCALE GENOMIC DNA]</scope>
    <source>
        <strain evidence="1 2">18</strain>
    </source>
</reference>
<dbReference type="RefSeq" id="WP_136533159.1">
    <property type="nucleotide sequence ID" value="NZ_STGY01000009.1"/>
</dbReference>
<gene>
    <name evidence="1" type="ORF">FAB82_03475</name>
</gene>
<organism evidence="1 2">
    <name type="scientific">Glycomyces buryatensis</name>
    <dbReference type="NCBI Taxonomy" id="2570927"/>
    <lineage>
        <taxon>Bacteria</taxon>
        <taxon>Bacillati</taxon>
        <taxon>Actinomycetota</taxon>
        <taxon>Actinomycetes</taxon>
        <taxon>Glycomycetales</taxon>
        <taxon>Glycomycetaceae</taxon>
        <taxon>Glycomyces</taxon>
    </lineage>
</organism>
<protein>
    <submittedName>
        <fullName evidence="1">Uncharacterized protein</fullName>
    </submittedName>
</protein>
<dbReference type="Proteomes" id="UP000308760">
    <property type="component" value="Unassembled WGS sequence"/>
</dbReference>
<evidence type="ECO:0000313" key="2">
    <source>
        <dbReference type="Proteomes" id="UP000308760"/>
    </source>
</evidence>
<dbReference type="OrthoDB" id="3542438at2"/>